<dbReference type="RefSeq" id="WP_100708051.1">
    <property type="nucleotide sequence ID" value="NZ_NPDL01000001.1"/>
</dbReference>
<evidence type="ECO:0000313" key="2">
    <source>
        <dbReference type="Proteomes" id="UP000232196"/>
    </source>
</evidence>
<dbReference type="AlphaFoldDB" id="A0A2M9X8V6"/>
<evidence type="ECO:0000313" key="1">
    <source>
        <dbReference type="EMBL" id="PJZ24133.1"/>
    </source>
</evidence>
<sequence>MQTFLKLSASIFIGIFLFVSNPVYSQGKLPDPEALEKEADELEYQAGKSQVQAERRRLALLAAEKRKQAADVRNELHDQELSKPYNRPTFDIQFAALQSTWESEVLARQKNIGVNNYNTILSASGAYQNAQTTAAGAGVNPNLLNDSITSYSSPQGNTKTAFPIKLSYLNTAKTFGIEFNYLDLKIRPSYTTVDTASILSALAPVQYHSVQYRRLDYSLNFAWYMQTATGRIGVAVGARNLDIISSEYGVIPGNYGFGKSEEKAGGLGPQIGVRIFKNFNAFLLGHFKADYFRTLGHYNRNTQGVLNGITGPYILDTAPPGGLKENVLSRTGYEIDFGLSLLRSRWLKYTLGFQYTELISKVSGYNYNGNVFPGAPGDALFLNQVSKPLDQISTGSALQKEVHDKFYGIYLSLTLTI</sequence>
<protein>
    <submittedName>
        <fullName evidence="1">Uncharacterized protein</fullName>
    </submittedName>
</protein>
<reference evidence="1 2" key="1">
    <citation type="submission" date="2017-07" db="EMBL/GenBank/DDBJ databases">
        <title>Leptospira spp. isolated from tropical soils.</title>
        <authorList>
            <person name="Thibeaux R."/>
            <person name="Iraola G."/>
            <person name="Ferres I."/>
            <person name="Bierque E."/>
            <person name="Girault D."/>
            <person name="Soupe-Gilbert M.-E."/>
            <person name="Picardeau M."/>
            <person name="Goarant C."/>
        </authorList>
    </citation>
    <scope>NUCLEOTIDE SEQUENCE [LARGE SCALE GENOMIC DNA]</scope>
    <source>
        <strain evidence="1 2">MCA1-C-A1</strain>
    </source>
</reference>
<proteinExistence type="predicted"/>
<dbReference type="InterPro" id="IPR027614">
    <property type="entry name" value="OMP_Lepto"/>
</dbReference>
<dbReference type="OrthoDB" id="339031at2"/>
<organism evidence="1 2">
    <name type="scientific">Leptospira hartskeerlii</name>
    <dbReference type="NCBI Taxonomy" id="2023177"/>
    <lineage>
        <taxon>Bacteria</taxon>
        <taxon>Pseudomonadati</taxon>
        <taxon>Spirochaetota</taxon>
        <taxon>Spirochaetia</taxon>
        <taxon>Leptospirales</taxon>
        <taxon>Leptospiraceae</taxon>
        <taxon>Leptospira</taxon>
    </lineage>
</organism>
<dbReference type="NCBIfam" id="TIGR04327">
    <property type="entry name" value="OMP_LA_2444"/>
    <property type="match status" value="1"/>
</dbReference>
<dbReference type="EMBL" id="NPDN01000010">
    <property type="protein sequence ID" value="PJZ24133.1"/>
    <property type="molecule type" value="Genomic_DNA"/>
</dbReference>
<dbReference type="Proteomes" id="UP000232196">
    <property type="component" value="Unassembled WGS sequence"/>
</dbReference>
<accession>A0A2M9X8V6</accession>
<name>A0A2M9X8V6_9LEPT</name>
<gene>
    <name evidence="1" type="ORF">CH357_17455</name>
</gene>
<comment type="caution">
    <text evidence="1">The sequence shown here is derived from an EMBL/GenBank/DDBJ whole genome shotgun (WGS) entry which is preliminary data.</text>
</comment>
<keyword evidence="2" id="KW-1185">Reference proteome</keyword>